<dbReference type="GO" id="GO:0008745">
    <property type="term" value="F:N-acetylmuramoyl-L-alanine amidase activity"/>
    <property type="evidence" value="ECO:0007669"/>
    <property type="project" value="UniProtKB-EC"/>
</dbReference>
<comment type="catalytic activity">
    <reaction evidence="1">
        <text>Hydrolyzes the link between N-acetylmuramoyl residues and L-amino acid residues in certain cell-wall glycopeptides.</text>
        <dbReference type="EC" id="3.5.1.28"/>
    </reaction>
</comment>
<dbReference type="SUPFAM" id="SSF53187">
    <property type="entry name" value="Zn-dependent exopeptidases"/>
    <property type="match status" value="1"/>
</dbReference>
<evidence type="ECO:0000259" key="4">
    <source>
        <dbReference type="SMART" id="SM00646"/>
    </source>
</evidence>
<dbReference type="Pfam" id="PF01520">
    <property type="entry name" value="Amidase_3"/>
    <property type="match status" value="1"/>
</dbReference>
<reference evidence="5 6" key="1">
    <citation type="submission" date="2024-04" db="EMBL/GenBank/DDBJ databases">
        <title>Genome sequencing and assembly of rice foliar adapted Chryseobacterium endophyticum OsEnb-ALM-A6.</title>
        <authorList>
            <person name="Kumar S."/>
            <person name="Javed M."/>
            <person name="Chouhan V."/>
            <person name="Charishma K."/>
            <person name="Patel A."/>
            <person name="Kumar M."/>
            <person name="Sahu K.P."/>
            <person name="Kumar A."/>
        </authorList>
    </citation>
    <scope>NUCLEOTIDE SEQUENCE [LARGE SCALE GENOMIC DNA]</scope>
    <source>
        <strain evidence="5 6">OsEnb-ALM-A6</strain>
    </source>
</reference>
<proteinExistence type="predicted"/>
<dbReference type="InterPro" id="IPR050695">
    <property type="entry name" value="N-acetylmuramoyl_amidase_3"/>
</dbReference>
<feature type="domain" description="MurNAc-LAA" evidence="4">
    <location>
        <begin position="86"/>
        <end position="185"/>
    </location>
</feature>
<keyword evidence="6" id="KW-1185">Reference proteome</keyword>
<evidence type="ECO:0000313" key="6">
    <source>
        <dbReference type="Proteomes" id="UP001463665"/>
    </source>
</evidence>
<dbReference type="Gene3D" id="3.40.630.40">
    <property type="entry name" value="Zn-dependent exopeptidases"/>
    <property type="match status" value="1"/>
</dbReference>
<accession>A0AAU6WNY9</accession>
<name>A0AAU6WNY9_9FLAO</name>
<keyword evidence="3 5" id="KW-0378">Hydrolase</keyword>
<dbReference type="GO" id="GO:0030288">
    <property type="term" value="C:outer membrane-bounded periplasmic space"/>
    <property type="evidence" value="ECO:0007669"/>
    <property type="project" value="TreeGrafter"/>
</dbReference>
<dbReference type="RefSeq" id="WP_294238884.1">
    <property type="nucleotide sequence ID" value="NZ_CP154834.1"/>
</dbReference>
<evidence type="ECO:0000256" key="1">
    <source>
        <dbReference type="ARBA" id="ARBA00001561"/>
    </source>
</evidence>
<dbReference type="Proteomes" id="UP001463665">
    <property type="component" value="Chromosome"/>
</dbReference>
<sequence length="193" mass="21817">MKGIKLLALAAFSAAFLSFTPENKKLIVIDAGHGGNDMGAHRNGIYEKDIVLSIGKEIQKFNATQSKYEVILTRDSDTDLPLSERTIFINQLHPELVISLHINSSADRHSTQEGPEIYTQNTENSKKLAERISRKFNVQKIEDRNLHILRESKVPAVIMELGFVNNPKDETYMSSEAGQKEIARKLTEVFKEY</sequence>
<protein>
    <recommendedName>
        <fullName evidence="2">N-acetylmuramoyl-L-alanine amidase</fullName>
        <ecNumber evidence="2">3.5.1.28</ecNumber>
    </recommendedName>
</protein>
<dbReference type="EMBL" id="CP154834">
    <property type="protein sequence ID" value="XAO74185.1"/>
    <property type="molecule type" value="Genomic_DNA"/>
</dbReference>
<dbReference type="CDD" id="cd02696">
    <property type="entry name" value="MurNAc-LAA"/>
    <property type="match status" value="1"/>
</dbReference>
<gene>
    <name evidence="5" type="ORF">AAFP95_21490</name>
</gene>
<evidence type="ECO:0000256" key="3">
    <source>
        <dbReference type="ARBA" id="ARBA00022801"/>
    </source>
</evidence>
<dbReference type="SMART" id="SM00646">
    <property type="entry name" value="Ami_3"/>
    <property type="match status" value="1"/>
</dbReference>
<organism evidence="5 6">
    <name type="scientific">Chryseobacterium endophyticum</name>
    <dbReference type="NCBI Taxonomy" id="1854762"/>
    <lineage>
        <taxon>Bacteria</taxon>
        <taxon>Pseudomonadati</taxon>
        <taxon>Bacteroidota</taxon>
        <taxon>Flavobacteriia</taxon>
        <taxon>Flavobacteriales</taxon>
        <taxon>Weeksellaceae</taxon>
        <taxon>Chryseobacterium group</taxon>
        <taxon>Chryseobacterium</taxon>
    </lineage>
</organism>
<dbReference type="EC" id="3.5.1.28" evidence="2"/>
<evidence type="ECO:0000313" key="5">
    <source>
        <dbReference type="EMBL" id="XAO74185.1"/>
    </source>
</evidence>
<dbReference type="InterPro" id="IPR002508">
    <property type="entry name" value="MurNAc-LAA_cat"/>
</dbReference>
<evidence type="ECO:0000256" key="2">
    <source>
        <dbReference type="ARBA" id="ARBA00011901"/>
    </source>
</evidence>
<dbReference type="AlphaFoldDB" id="A0AAU6WNY9"/>
<dbReference type="PANTHER" id="PTHR30404">
    <property type="entry name" value="N-ACETYLMURAMOYL-L-ALANINE AMIDASE"/>
    <property type="match status" value="1"/>
</dbReference>
<dbReference type="GO" id="GO:0009253">
    <property type="term" value="P:peptidoglycan catabolic process"/>
    <property type="evidence" value="ECO:0007669"/>
    <property type="project" value="InterPro"/>
</dbReference>
<dbReference type="PANTHER" id="PTHR30404:SF0">
    <property type="entry name" value="N-ACETYLMURAMOYL-L-ALANINE AMIDASE AMIC"/>
    <property type="match status" value="1"/>
</dbReference>